<feature type="region of interest" description="Disordered" evidence="1">
    <location>
        <begin position="237"/>
        <end position="273"/>
    </location>
</feature>
<keyword evidence="2" id="KW-0732">Signal</keyword>
<keyword evidence="3" id="KW-0675">Receptor</keyword>
<reference evidence="4" key="3">
    <citation type="submission" date="2014-09" db="EMBL/GenBank/DDBJ databases">
        <authorList>
            <person name="Magalhaes I.L.F."/>
            <person name="Oliveira U."/>
            <person name="Santos F.R."/>
            <person name="Vidigal T.H.D.A."/>
            <person name="Brescovit A.D."/>
            <person name="Santos A.J."/>
        </authorList>
    </citation>
    <scope>NUCLEOTIDE SEQUENCE</scope>
</reference>
<feature type="non-terminal residue" evidence="3">
    <location>
        <position position="273"/>
    </location>
</feature>
<dbReference type="InterPro" id="IPR013783">
    <property type="entry name" value="Ig-like_fold"/>
</dbReference>
<evidence type="ECO:0000256" key="2">
    <source>
        <dbReference type="SAM" id="SignalP"/>
    </source>
</evidence>
<protein>
    <submittedName>
        <fullName evidence="3">Advanced glycosylation end product-specific receptor</fullName>
    </submittedName>
</protein>
<dbReference type="EMBL" id="GBRD01005636">
    <property type="protein sequence ID" value="JAG60185.1"/>
    <property type="molecule type" value="Transcribed_RNA"/>
</dbReference>
<gene>
    <name evidence="3" type="primary">AGER</name>
    <name evidence="3" type="ORF">CM83_100343</name>
</gene>
<sequence>MGFPELILLLMLLAGGKPVLRVLDEAKIMDQEVLLSEPMPVKCRLRSRLIGSKIRDEMEIVTARLESTLILQCHYCNEEDDGIPKMWHYIDRYSDIRTTAPREVDLSRGEPTRGGYSMLPDHSLVIERVKLSHTGYYFCQGVNGEDSEYKYNFKVDVIDQPFEIVTGDLSDWKEYATYIYSLVNEQIASLFLHENVEEHKHRVRFHALPEWTPWSPCNGCLGLKSKVAECRLVPSSYNSTESRGRNLGRARSHSTLARANETEESTSTCEPPL</sequence>
<name>A0A0A9XGS2_LYGHE</name>
<dbReference type="Gene3D" id="2.60.40.10">
    <property type="entry name" value="Immunoglobulins"/>
    <property type="match status" value="1"/>
</dbReference>
<evidence type="ECO:0000256" key="1">
    <source>
        <dbReference type="SAM" id="MobiDB-lite"/>
    </source>
</evidence>
<proteinExistence type="predicted"/>
<feature type="signal peptide" evidence="2">
    <location>
        <begin position="1"/>
        <end position="21"/>
    </location>
</feature>
<dbReference type="EMBL" id="GBHO01024738">
    <property type="protein sequence ID" value="JAG18866.1"/>
    <property type="molecule type" value="Transcribed_RNA"/>
</dbReference>
<accession>A0A0A9XGS2</accession>
<reference evidence="3" key="2">
    <citation type="submission" date="2014-07" db="EMBL/GenBank/DDBJ databases">
        <authorList>
            <person name="Hull J."/>
        </authorList>
    </citation>
    <scope>NUCLEOTIDE SEQUENCE</scope>
</reference>
<dbReference type="SUPFAM" id="SSF48726">
    <property type="entry name" value="Immunoglobulin"/>
    <property type="match status" value="1"/>
</dbReference>
<feature type="chain" id="PRO_5015033859" evidence="2">
    <location>
        <begin position="22"/>
        <end position="273"/>
    </location>
</feature>
<evidence type="ECO:0000313" key="4">
    <source>
        <dbReference type="EMBL" id="JAG60185.1"/>
    </source>
</evidence>
<organism evidence="3">
    <name type="scientific">Lygus hesperus</name>
    <name type="common">Western plant bug</name>
    <dbReference type="NCBI Taxonomy" id="30085"/>
    <lineage>
        <taxon>Eukaryota</taxon>
        <taxon>Metazoa</taxon>
        <taxon>Ecdysozoa</taxon>
        <taxon>Arthropoda</taxon>
        <taxon>Hexapoda</taxon>
        <taxon>Insecta</taxon>
        <taxon>Pterygota</taxon>
        <taxon>Neoptera</taxon>
        <taxon>Paraneoptera</taxon>
        <taxon>Hemiptera</taxon>
        <taxon>Heteroptera</taxon>
        <taxon>Panheteroptera</taxon>
        <taxon>Cimicomorpha</taxon>
        <taxon>Miridae</taxon>
        <taxon>Mirini</taxon>
        <taxon>Lygus</taxon>
    </lineage>
</organism>
<evidence type="ECO:0000313" key="3">
    <source>
        <dbReference type="EMBL" id="JAG18866.1"/>
    </source>
</evidence>
<dbReference type="AlphaFoldDB" id="A0A0A9XGS2"/>
<reference evidence="3" key="1">
    <citation type="journal article" date="2014" name="PLoS ONE">
        <title>Transcriptome-Based Identification of ABC Transporters in the Western Tarnished Plant Bug Lygus hesperus.</title>
        <authorList>
            <person name="Hull J.J."/>
            <person name="Chaney K."/>
            <person name="Geib S.M."/>
            <person name="Fabrick J.A."/>
            <person name="Brent C.S."/>
            <person name="Walsh D."/>
            <person name="Lavine L.C."/>
        </authorList>
    </citation>
    <scope>NUCLEOTIDE SEQUENCE</scope>
</reference>
<dbReference type="InterPro" id="IPR036179">
    <property type="entry name" value="Ig-like_dom_sf"/>
</dbReference>